<accession>A0AA48KDU5</accession>
<dbReference type="AlphaFoldDB" id="A0AA48KDU5"/>
<feature type="compositionally biased region" description="Basic and acidic residues" evidence="1">
    <location>
        <begin position="74"/>
        <end position="87"/>
    </location>
</feature>
<keyword evidence="3" id="KW-1185">Reference proteome</keyword>
<dbReference type="PROSITE" id="PS51318">
    <property type="entry name" value="TAT"/>
    <property type="match status" value="1"/>
</dbReference>
<sequence length="95" mass="9864">MHRMQSQDLAHVTGGSLWSEISKVFGREGKPFLGRDLLEVAAGAGAAAAGAALGLPIAAAGALGKAAQAGTEDSIDRKNGIHTDRGPWYRRIPRS</sequence>
<dbReference type="Proteomes" id="UP001228113">
    <property type="component" value="Chromosome"/>
</dbReference>
<dbReference type="EMBL" id="AP027081">
    <property type="protein sequence ID" value="BDU78724.1"/>
    <property type="molecule type" value="Genomic_DNA"/>
</dbReference>
<feature type="region of interest" description="Disordered" evidence="1">
    <location>
        <begin position="68"/>
        <end position="95"/>
    </location>
</feature>
<dbReference type="KEGG" id="msea:METESE_36820"/>
<evidence type="ECO:0000313" key="3">
    <source>
        <dbReference type="Proteomes" id="UP001228113"/>
    </source>
</evidence>
<reference evidence="2" key="1">
    <citation type="journal article" date="2023" name="Int. J. Syst. Evol. Microbiol.">
        <title>Mesoterricola silvestris gen. nov., sp. nov., Mesoterricola sediminis sp. nov., Geothrix oryzae sp. nov., Geothrix edaphica sp. nov., Geothrix rubra sp. nov., and Geothrix limicola sp. nov., six novel members of Acidobacteriota isolated from soils.</title>
        <authorList>
            <person name="Itoh H."/>
            <person name="Sugisawa Y."/>
            <person name="Mise K."/>
            <person name="Xu Z."/>
            <person name="Kuniyasu M."/>
            <person name="Ushijima N."/>
            <person name="Kawano K."/>
            <person name="Kobayashi E."/>
            <person name="Shiratori Y."/>
            <person name="Masuda Y."/>
            <person name="Senoo K."/>
        </authorList>
    </citation>
    <scope>NUCLEOTIDE SEQUENCE</scope>
    <source>
        <strain evidence="2">W786</strain>
    </source>
</reference>
<dbReference type="InterPro" id="IPR006311">
    <property type="entry name" value="TAT_signal"/>
</dbReference>
<organism evidence="2 3">
    <name type="scientific">Mesoterricola sediminis</name>
    <dbReference type="NCBI Taxonomy" id="2927980"/>
    <lineage>
        <taxon>Bacteria</taxon>
        <taxon>Pseudomonadati</taxon>
        <taxon>Acidobacteriota</taxon>
        <taxon>Holophagae</taxon>
        <taxon>Holophagales</taxon>
        <taxon>Holophagaceae</taxon>
        <taxon>Mesoterricola</taxon>
    </lineage>
</organism>
<evidence type="ECO:0000256" key="1">
    <source>
        <dbReference type="SAM" id="MobiDB-lite"/>
    </source>
</evidence>
<proteinExistence type="predicted"/>
<name>A0AA48KDU5_9BACT</name>
<protein>
    <submittedName>
        <fullName evidence="2">Uncharacterized protein</fullName>
    </submittedName>
</protein>
<evidence type="ECO:0000313" key="2">
    <source>
        <dbReference type="EMBL" id="BDU78724.1"/>
    </source>
</evidence>
<dbReference type="RefSeq" id="WP_243346474.1">
    <property type="nucleotide sequence ID" value="NZ_AP027081.1"/>
</dbReference>
<gene>
    <name evidence="2" type="ORF">METESE_36820</name>
</gene>